<comment type="subcellular location">
    <subcellularLocation>
        <location evidence="1">Nucleus</location>
    </subcellularLocation>
</comment>
<proteinExistence type="predicted"/>
<reference evidence="7 8" key="1">
    <citation type="submission" date="2024-05" db="EMBL/GenBank/DDBJ databases">
        <title>Long read based assembly of the Candida bracarensis genome reveals expanded adhesin content.</title>
        <authorList>
            <person name="Marcet-Houben M."/>
            <person name="Ksiezopolska E."/>
            <person name="Gabaldon T."/>
        </authorList>
    </citation>
    <scope>NUCLEOTIDE SEQUENCE [LARGE SCALE GENOMIC DNA]</scope>
    <source>
        <strain evidence="7 8">CBM6</strain>
    </source>
</reference>
<evidence type="ECO:0000256" key="2">
    <source>
        <dbReference type="ARBA" id="ARBA00023015"/>
    </source>
</evidence>
<dbReference type="SMART" id="SM00993">
    <property type="entry name" value="YL1_C"/>
    <property type="match status" value="1"/>
</dbReference>
<dbReference type="Proteomes" id="UP001623330">
    <property type="component" value="Unassembled WGS sequence"/>
</dbReference>
<dbReference type="InterPro" id="IPR013272">
    <property type="entry name" value="Vps72/YL1_C"/>
</dbReference>
<feature type="compositionally biased region" description="Basic residues" evidence="5">
    <location>
        <begin position="24"/>
        <end position="36"/>
    </location>
</feature>
<evidence type="ECO:0000256" key="5">
    <source>
        <dbReference type="SAM" id="MobiDB-lite"/>
    </source>
</evidence>
<keyword evidence="8" id="KW-1185">Reference proteome</keyword>
<keyword evidence="4" id="KW-0539">Nucleus</keyword>
<protein>
    <submittedName>
        <fullName evidence="7">Chromatin-remodeling complex subunit IES6</fullName>
    </submittedName>
</protein>
<name>A0ABR4NLS4_9SACH</name>
<evidence type="ECO:0000313" key="8">
    <source>
        <dbReference type="Proteomes" id="UP001623330"/>
    </source>
</evidence>
<keyword evidence="2" id="KW-0805">Transcription regulation</keyword>
<evidence type="ECO:0000256" key="3">
    <source>
        <dbReference type="ARBA" id="ARBA00023163"/>
    </source>
</evidence>
<dbReference type="EMBL" id="JBEVYD010000013">
    <property type="protein sequence ID" value="KAL3228513.1"/>
    <property type="molecule type" value="Genomic_DNA"/>
</dbReference>
<gene>
    <name evidence="7" type="ORF">RNJ44_02458</name>
</gene>
<dbReference type="Pfam" id="PF08265">
    <property type="entry name" value="YL1_C"/>
    <property type="match status" value="1"/>
</dbReference>
<dbReference type="PANTHER" id="PTHR31200">
    <property type="entry name" value="INO80 COMPLEX SUBUNIT C"/>
    <property type="match status" value="1"/>
</dbReference>
<evidence type="ECO:0000313" key="7">
    <source>
        <dbReference type="EMBL" id="KAL3228513.1"/>
    </source>
</evidence>
<sequence length="129" mass="14807">MEDRLQLLREVSDQTKEAATMGFRRQRRRNTRHKSAKQLLSDEQKRINAVLSAETAPKPNVTYFSVEAPPSLRPARKYCDVTGLRANYTSPTNNLRYHSAEIYQLVVKPMPAGVDQEYLKLRGANFVLK</sequence>
<organism evidence="7 8">
    <name type="scientific">Nakaseomyces bracarensis</name>
    <dbReference type="NCBI Taxonomy" id="273131"/>
    <lineage>
        <taxon>Eukaryota</taxon>
        <taxon>Fungi</taxon>
        <taxon>Dikarya</taxon>
        <taxon>Ascomycota</taxon>
        <taxon>Saccharomycotina</taxon>
        <taxon>Saccharomycetes</taxon>
        <taxon>Saccharomycetales</taxon>
        <taxon>Saccharomycetaceae</taxon>
        <taxon>Nakaseomyces</taxon>
    </lineage>
</organism>
<keyword evidence="3" id="KW-0804">Transcription</keyword>
<dbReference type="PANTHER" id="PTHR31200:SF1">
    <property type="entry name" value="INO80 COMPLEX SUBUNIT C"/>
    <property type="match status" value="1"/>
</dbReference>
<evidence type="ECO:0000256" key="4">
    <source>
        <dbReference type="ARBA" id="ARBA00023242"/>
    </source>
</evidence>
<comment type="caution">
    <text evidence="7">The sequence shown here is derived from an EMBL/GenBank/DDBJ whole genome shotgun (WGS) entry which is preliminary data.</text>
</comment>
<accession>A0ABR4NLS4</accession>
<feature type="domain" description="Vps72/YL1 C-terminal" evidence="6">
    <location>
        <begin position="77"/>
        <end position="106"/>
    </location>
</feature>
<evidence type="ECO:0000256" key="1">
    <source>
        <dbReference type="ARBA" id="ARBA00004123"/>
    </source>
</evidence>
<dbReference type="InterPro" id="IPR029525">
    <property type="entry name" value="INO80C/Ies6"/>
</dbReference>
<evidence type="ECO:0000259" key="6">
    <source>
        <dbReference type="SMART" id="SM00993"/>
    </source>
</evidence>
<feature type="region of interest" description="Disordered" evidence="5">
    <location>
        <begin position="16"/>
        <end position="40"/>
    </location>
</feature>